<dbReference type="InterPro" id="IPR001680">
    <property type="entry name" value="WD40_rpt"/>
</dbReference>
<feature type="compositionally biased region" description="Basic and acidic residues" evidence="1">
    <location>
        <begin position="22"/>
        <end position="43"/>
    </location>
</feature>
<feature type="compositionally biased region" description="Polar residues" evidence="1">
    <location>
        <begin position="112"/>
        <end position="136"/>
    </location>
</feature>
<evidence type="ECO:0000256" key="1">
    <source>
        <dbReference type="SAM" id="MobiDB-lite"/>
    </source>
</evidence>
<proteinExistence type="predicted"/>
<accession>A0A328DW50</accession>
<evidence type="ECO:0000313" key="3">
    <source>
        <dbReference type="Proteomes" id="UP000249390"/>
    </source>
</evidence>
<organism evidence="2 3">
    <name type="scientific">Cuscuta australis</name>
    <dbReference type="NCBI Taxonomy" id="267555"/>
    <lineage>
        <taxon>Eukaryota</taxon>
        <taxon>Viridiplantae</taxon>
        <taxon>Streptophyta</taxon>
        <taxon>Embryophyta</taxon>
        <taxon>Tracheophyta</taxon>
        <taxon>Spermatophyta</taxon>
        <taxon>Magnoliopsida</taxon>
        <taxon>eudicotyledons</taxon>
        <taxon>Gunneridae</taxon>
        <taxon>Pentapetalae</taxon>
        <taxon>asterids</taxon>
        <taxon>lamiids</taxon>
        <taxon>Solanales</taxon>
        <taxon>Convolvulaceae</taxon>
        <taxon>Cuscuteae</taxon>
        <taxon>Cuscuta</taxon>
        <taxon>Cuscuta subgen. Grammica</taxon>
        <taxon>Cuscuta sect. Cleistogrammica</taxon>
    </lineage>
</organism>
<evidence type="ECO:0000313" key="2">
    <source>
        <dbReference type="EMBL" id="RAL49945.1"/>
    </source>
</evidence>
<dbReference type="InterPro" id="IPR036322">
    <property type="entry name" value="WD40_repeat_dom_sf"/>
</dbReference>
<dbReference type="EMBL" id="NQVE01000076">
    <property type="protein sequence ID" value="RAL49945.1"/>
    <property type="molecule type" value="Genomic_DNA"/>
</dbReference>
<dbReference type="SMART" id="SM00320">
    <property type="entry name" value="WD40"/>
    <property type="match status" value="6"/>
</dbReference>
<dbReference type="PANTHER" id="PTHR47232">
    <property type="entry name" value="TRANSDUCIN FAMILY PROTEIN / WD-40 REPEAT FAMILY PROTEIN"/>
    <property type="match status" value="1"/>
</dbReference>
<gene>
    <name evidence="2" type="ORF">DM860_002236</name>
</gene>
<comment type="caution">
    <text evidence="2">The sequence shown here is derived from an EMBL/GenBank/DDBJ whole genome shotgun (WGS) entry which is preliminary data.</text>
</comment>
<protein>
    <submittedName>
        <fullName evidence="2">Uncharacterized protein</fullName>
    </submittedName>
</protein>
<reference evidence="2 3" key="1">
    <citation type="submission" date="2018-06" db="EMBL/GenBank/DDBJ databases">
        <title>The Genome of Cuscuta australis (Dodder) Provides Insight into the Evolution of Plant Parasitism.</title>
        <authorList>
            <person name="Liu H."/>
        </authorList>
    </citation>
    <scope>NUCLEOTIDE SEQUENCE [LARGE SCALE GENOMIC DNA]</scope>
    <source>
        <strain evidence="3">cv. Yunnan</strain>
        <tissue evidence="2">Vines</tissue>
    </source>
</reference>
<name>A0A328DW50_9ASTE</name>
<feature type="region of interest" description="Disordered" evidence="1">
    <location>
        <begin position="99"/>
        <end position="164"/>
    </location>
</feature>
<keyword evidence="3" id="KW-1185">Reference proteome</keyword>
<dbReference type="Pfam" id="PF00400">
    <property type="entry name" value="WD40"/>
    <property type="match status" value="1"/>
</dbReference>
<dbReference type="InterPro" id="IPR015943">
    <property type="entry name" value="WD40/YVTN_repeat-like_dom_sf"/>
</dbReference>
<dbReference type="PANTHER" id="PTHR47232:SF1">
    <property type="entry name" value="TRANSDUCIN FAMILY PROTEIN _ WD-40 REPEAT FAMILY PROTEIN"/>
    <property type="match status" value="1"/>
</dbReference>
<dbReference type="Gene3D" id="2.130.10.10">
    <property type="entry name" value="YVTN repeat-like/Quinoprotein amine dehydrogenase"/>
    <property type="match status" value="2"/>
</dbReference>
<sequence length="599" mass="67046">MSANQFLEIPKVESDAQNIGREGNKDGDDVHTHSDTEIQPRSEREEALVALIEHRTKEVHHLQQRICYYKSQLTEAERSLNETQVKLVRLRGVGSILTSKSSQENDRKKVKSNNGSLSPASCSEDTKGFSGTQPQGRSMPLRPLEHRSACASASKELSSRYQPQGKPQLLVPTVKPKVYQPTKMIESEPKVTSRAGSLTGELAFPHSMSMTKLMAETNAKKLSGKEIVGVQSKGTKRKFEQKEHKDLISIIHTCSSTCTIRCYTSAISSQHKRKPRSLVLCPTSEQLFVTSALDGVVNLWQIQSRGSLHALSISRSTANLLSSTDCSSAKHRKWPEDMAWHPEGDSIFLVYSGDKGESQVSILNLSKTKEKLRVSFLEGKPHVRGIINNIVFMPWEDICFVTGGSDHAVVCWTEKEEENLWIPKALHRSMHSSAVMGVAGMQHKKSVMSAGADKKIIEFDLQAGRADYNHQLDSKCMSVLPNPHDFNLFMVQTGTLEKQLRLFDIRARQREVHAFGWKQESSDSQSALINQAWSPDGLYITSGSVDPVIHIFDIRYNSHKPSQSIRAHQKRVFKAVWHHTLPFLISISSDLNIGLHKVN</sequence>
<dbReference type="Proteomes" id="UP000249390">
    <property type="component" value="Unassembled WGS sequence"/>
</dbReference>
<dbReference type="AlphaFoldDB" id="A0A328DW50"/>
<dbReference type="SUPFAM" id="SSF50978">
    <property type="entry name" value="WD40 repeat-like"/>
    <property type="match status" value="1"/>
</dbReference>
<feature type="region of interest" description="Disordered" evidence="1">
    <location>
        <begin position="1"/>
        <end position="43"/>
    </location>
</feature>